<dbReference type="Proteomes" id="UP000199150">
    <property type="component" value="Unassembled WGS sequence"/>
</dbReference>
<reference evidence="2" key="1">
    <citation type="submission" date="2016-10" db="EMBL/GenBank/DDBJ databases">
        <authorList>
            <person name="Varghese N."/>
            <person name="Submissions S."/>
        </authorList>
    </citation>
    <scope>NUCLEOTIDE SEQUENCE [LARGE SCALE GENOMIC DNA]</scope>
    <source>
        <strain evidence="2">CGMCC 1.3431</strain>
    </source>
</reference>
<dbReference type="OrthoDB" id="7173144at2"/>
<proteinExistence type="predicted"/>
<accession>A0A1G4QMY9</accession>
<dbReference type="EMBL" id="FMTS01000001">
    <property type="protein sequence ID" value="SCW45688.1"/>
    <property type="molecule type" value="Genomic_DNA"/>
</dbReference>
<sequence>MTKTLWPVVLLVVLGACHKPTPEEKAAAAFTISPLQLGDGADLTGCITKIARAGPSPSYILIEDSLQGGAMGYIRINGRLTKITMTSGGSDSIHSVRSFVDAANKLSVVESYDIKDAAPGQTVRPLTGQLIVTWKGGTQTIAIGGARACIDAP</sequence>
<protein>
    <submittedName>
        <fullName evidence="1">Uncharacterized protein</fullName>
    </submittedName>
</protein>
<keyword evidence="2" id="KW-1185">Reference proteome</keyword>
<evidence type="ECO:0000313" key="1">
    <source>
        <dbReference type="EMBL" id="SCW45688.1"/>
    </source>
</evidence>
<dbReference type="PROSITE" id="PS51257">
    <property type="entry name" value="PROKAR_LIPOPROTEIN"/>
    <property type="match status" value="1"/>
</dbReference>
<organism evidence="1 2">
    <name type="scientific">Asticcacaulis taihuensis</name>
    <dbReference type="NCBI Taxonomy" id="260084"/>
    <lineage>
        <taxon>Bacteria</taxon>
        <taxon>Pseudomonadati</taxon>
        <taxon>Pseudomonadota</taxon>
        <taxon>Alphaproteobacteria</taxon>
        <taxon>Caulobacterales</taxon>
        <taxon>Caulobacteraceae</taxon>
        <taxon>Asticcacaulis</taxon>
    </lineage>
</organism>
<dbReference type="RefSeq" id="WP_090645264.1">
    <property type="nucleotide sequence ID" value="NZ_CBCRYE010000001.1"/>
</dbReference>
<dbReference type="AlphaFoldDB" id="A0A1G4QMY9"/>
<name>A0A1G4QMY9_9CAUL</name>
<evidence type="ECO:0000313" key="2">
    <source>
        <dbReference type="Proteomes" id="UP000199150"/>
    </source>
</evidence>
<gene>
    <name evidence="1" type="ORF">SAMN02927928_1363</name>
</gene>